<dbReference type="Proteomes" id="UP000696573">
    <property type="component" value="Unassembled WGS sequence"/>
</dbReference>
<proteinExistence type="predicted"/>
<evidence type="ECO:0000313" key="2">
    <source>
        <dbReference type="EMBL" id="CAH0038028.1"/>
    </source>
</evidence>
<comment type="caution">
    <text evidence="2">The sequence shown here is derived from an EMBL/GenBank/DDBJ whole genome shotgun (WGS) entry which is preliminary data.</text>
</comment>
<accession>A0A9N9VZE6</accession>
<feature type="region of interest" description="Disordered" evidence="1">
    <location>
        <begin position="1"/>
        <end position="26"/>
    </location>
</feature>
<dbReference type="EMBL" id="CABFNQ020000760">
    <property type="protein sequence ID" value="CAH0038028.1"/>
    <property type="molecule type" value="Genomic_DNA"/>
</dbReference>
<keyword evidence="3" id="KW-1185">Reference proteome</keyword>
<evidence type="ECO:0000256" key="1">
    <source>
        <dbReference type="SAM" id="MobiDB-lite"/>
    </source>
</evidence>
<evidence type="ECO:0000313" key="3">
    <source>
        <dbReference type="Proteomes" id="UP000696573"/>
    </source>
</evidence>
<gene>
    <name evidence="2" type="ORF">CRHIZ90672A_00006201</name>
</gene>
<sequence>MFGEFNDSGSDKYTLPNDGKDPGKEVARRRSMLHGETIWQSKVKDASTLHWQRYPYMETVVVRQFTLIGIALGHTYVYNSSLGMGGSAVVVFHNFCIATSSF</sequence>
<dbReference type="AlphaFoldDB" id="A0A9N9VZE6"/>
<organism evidence="2 3">
    <name type="scientific">Clonostachys rhizophaga</name>
    <dbReference type="NCBI Taxonomy" id="160324"/>
    <lineage>
        <taxon>Eukaryota</taxon>
        <taxon>Fungi</taxon>
        <taxon>Dikarya</taxon>
        <taxon>Ascomycota</taxon>
        <taxon>Pezizomycotina</taxon>
        <taxon>Sordariomycetes</taxon>
        <taxon>Hypocreomycetidae</taxon>
        <taxon>Hypocreales</taxon>
        <taxon>Bionectriaceae</taxon>
        <taxon>Clonostachys</taxon>
    </lineage>
</organism>
<protein>
    <submittedName>
        <fullName evidence="2">Uncharacterized protein</fullName>
    </submittedName>
</protein>
<name>A0A9N9VZE6_9HYPO</name>
<reference evidence="2" key="1">
    <citation type="submission" date="2021-10" db="EMBL/GenBank/DDBJ databases">
        <authorList>
            <person name="Piombo E."/>
        </authorList>
    </citation>
    <scope>NUCLEOTIDE SEQUENCE</scope>
</reference>